<feature type="compositionally biased region" description="Gly residues" evidence="1">
    <location>
        <begin position="188"/>
        <end position="197"/>
    </location>
</feature>
<feature type="compositionally biased region" description="Basic and acidic residues" evidence="1">
    <location>
        <begin position="38"/>
        <end position="77"/>
    </location>
</feature>
<dbReference type="EMBL" id="CP023406">
    <property type="protein sequence ID" value="ATD66268.1"/>
    <property type="molecule type" value="Genomic_DNA"/>
</dbReference>
<evidence type="ECO:0000313" key="3">
    <source>
        <dbReference type="EMBL" id="ATD66268.1"/>
    </source>
</evidence>
<dbReference type="Pfam" id="PF04972">
    <property type="entry name" value="BON"/>
    <property type="match status" value="1"/>
</dbReference>
<evidence type="ECO:0000313" key="4">
    <source>
        <dbReference type="Proteomes" id="UP000218968"/>
    </source>
</evidence>
<proteinExistence type="predicted"/>
<dbReference type="Gene3D" id="3.30.1340.30">
    <property type="match status" value="1"/>
</dbReference>
<dbReference type="OrthoDB" id="8963247at2"/>
<organism evidence="3 4">
    <name type="scientific">Luteimonas chenhongjianii</name>
    <dbReference type="NCBI Taxonomy" id="2006110"/>
    <lineage>
        <taxon>Bacteria</taxon>
        <taxon>Pseudomonadati</taxon>
        <taxon>Pseudomonadota</taxon>
        <taxon>Gammaproteobacteria</taxon>
        <taxon>Lysobacterales</taxon>
        <taxon>Lysobacteraceae</taxon>
        <taxon>Luteimonas</taxon>
    </lineage>
</organism>
<feature type="compositionally biased region" description="Low complexity" evidence="1">
    <location>
        <begin position="322"/>
        <end position="343"/>
    </location>
</feature>
<dbReference type="PANTHER" id="PTHR34606">
    <property type="entry name" value="BON DOMAIN-CONTAINING PROTEIN"/>
    <property type="match status" value="1"/>
</dbReference>
<feature type="compositionally biased region" description="Basic and acidic residues" evidence="1">
    <location>
        <begin position="125"/>
        <end position="135"/>
    </location>
</feature>
<feature type="compositionally biased region" description="Basic and acidic residues" evidence="1">
    <location>
        <begin position="276"/>
        <end position="286"/>
    </location>
</feature>
<dbReference type="Proteomes" id="UP000218968">
    <property type="component" value="Chromosome"/>
</dbReference>
<feature type="compositionally biased region" description="Basic and acidic residues" evidence="1">
    <location>
        <begin position="90"/>
        <end position="111"/>
    </location>
</feature>
<feature type="domain" description="BON" evidence="2">
    <location>
        <begin position="203"/>
        <end position="271"/>
    </location>
</feature>
<accession>A0A290XBA6</accession>
<dbReference type="PANTHER" id="PTHR34606:SF15">
    <property type="entry name" value="BON DOMAIN-CONTAINING PROTEIN"/>
    <property type="match status" value="1"/>
</dbReference>
<evidence type="ECO:0000256" key="1">
    <source>
        <dbReference type="SAM" id="MobiDB-lite"/>
    </source>
</evidence>
<protein>
    <recommendedName>
        <fullName evidence="2">BON domain-containing protein</fullName>
    </recommendedName>
</protein>
<dbReference type="InterPro" id="IPR007055">
    <property type="entry name" value="BON_dom"/>
</dbReference>
<name>A0A290XBA6_9GAMM</name>
<dbReference type="RefSeq" id="WP_096296598.1">
    <property type="nucleotide sequence ID" value="NZ_CP023406.1"/>
</dbReference>
<dbReference type="SMART" id="SM00749">
    <property type="entry name" value="BON"/>
    <property type="match status" value="1"/>
</dbReference>
<feature type="region of interest" description="Disordered" evidence="1">
    <location>
        <begin position="38"/>
        <end position="200"/>
    </location>
</feature>
<dbReference type="KEGG" id="lum:CNR27_01380"/>
<dbReference type="InterPro" id="IPR014004">
    <property type="entry name" value="Transpt-assoc_nodulatn_dom_bac"/>
</dbReference>
<sequence length="354" mass="37822">MGHRKQDDDTGVSEMKAFGEELIATGARYIEAGKRWLDARLDDSTSQRRAREQDGGRSRPGREYDPYRRGRGDHGPDRGAWSGGGASRSGMHEHDDDHGTGHGHAFWDEPPRGSAPEPGAGPWRQEQRWQPREPHSAGGDGYGAYGSERLRGSDDHLSDWGHRARPGQGSGRHGGHGRHTDAARHGNAAGGWRGVGPKGYVRSDARITEDICERLLYDDAIDAREISVQVRNGVVSLEGHVPGRAMKHRVEDLVERCAGVRDIENHLRVQRAGRTGQHDAAHDDSLHTGTPGAHAPDTNVPRSPSEQTSSAPSLTGSATGLNAPGAAASSGNVSGSGSDNGGDAPDDDGNPHRV</sequence>
<reference evidence="4" key="1">
    <citation type="submission" date="2017-09" db="EMBL/GenBank/DDBJ databases">
        <title>Luteimonas liuhanmingii sp.nov., isolated from the intestinal contents of Tibetan Plateau Pika in Yushu, Qinghai Province, China.</title>
        <authorList>
            <person name="Gui Z."/>
        </authorList>
    </citation>
    <scope>NUCLEOTIDE SEQUENCE [LARGE SCALE GENOMIC DNA]</scope>
    <source>
        <strain evidence="4">100111</strain>
    </source>
</reference>
<dbReference type="InterPro" id="IPR051686">
    <property type="entry name" value="Lipoprotein_DolP"/>
</dbReference>
<dbReference type="PROSITE" id="PS50914">
    <property type="entry name" value="BON"/>
    <property type="match status" value="1"/>
</dbReference>
<feature type="region of interest" description="Disordered" evidence="1">
    <location>
        <begin position="272"/>
        <end position="354"/>
    </location>
</feature>
<dbReference type="AlphaFoldDB" id="A0A290XBA6"/>
<feature type="compositionally biased region" description="Polar residues" evidence="1">
    <location>
        <begin position="300"/>
        <end position="320"/>
    </location>
</feature>
<gene>
    <name evidence="3" type="ORF">CNR27_01380</name>
</gene>
<feature type="compositionally biased region" description="Basic and acidic residues" evidence="1">
    <location>
        <begin position="148"/>
        <end position="162"/>
    </location>
</feature>
<keyword evidence="4" id="KW-1185">Reference proteome</keyword>
<evidence type="ECO:0000259" key="2">
    <source>
        <dbReference type="PROSITE" id="PS50914"/>
    </source>
</evidence>